<reference evidence="8 9" key="1">
    <citation type="submission" date="2018-08" db="EMBL/GenBank/DDBJ databases">
        <title>Genomic Encyclopedia of Archaeal and Bacterial Type Strains, Phase II (KMG-II): from individual species to whole genera.</title>
        <authorList>
            <person name="Goeker M."/>
        </authorList>
    </citation>
    <scope>NUCLEOTIDE SEQUENCE [LARGE SCALE GENOMIC DNA]</scope>
    <source>
        <strain evidence="8 9">DSM 5002</strain>
    </source>
</reference>
<evidence type="ECO:0000256" key="3">
    <source>
        <dbReference type="ARBA" id="ARBA00022679"/>
    </source>
</evidence>
<gene>
    <name evidence="8" type="ORF">BXY53_0428</name>
</gene>
<evidence type="ECO:0000313" key="8">
    <source>
        <dbReference type="EMBL" id="RIA55366.1"/>
    </source>
</evidence>
<keyword evidence="6" id="KW-0472">Membrane</keyword>
<evidence type="ECO:0000313" key="9">
    <source>
        <dbReference type="Proteomes" id="UP000266273"/>
    </source>
</evidence>
<dbReference type="SMART" id="SM00563">
    <property type="entry name" value="PlsC"/>
    <property type="match status" value="1"/>
</dbReference>
<proteinExistence type="predicted"/>
<feature type="domain" description="Phospholipid/glycerol acyltransferase" evidence="7">
    <location>
        <begin position="66"/>
        <end position="184"/>
    </location>
</feature>
<evidence type="ECO:0000256" key="2">
    <source>
        <dbReference type="ARBA" id="ARBA00022516"/>
    </source>
</evidence>
<dbReference type="PANTHER" id="PTHR10434">
    <property type="entry name" value="1-ACYL-SN-GLYCEROL-3-PHOSPHATE ACYLTRANSFERASE"/>
    <property type="match status" value="1"/>
</dbReference>
<dbReference type="CDD" id="cd07989">
    <property type="entry name" value="LPLAT_AGPAT-like"/>
    <property type="match status" value="1"/>
</dbReference>
<comment type="pathway">
    <text evidence="1">Lipid metabolism.</text>
</comment>
<dbReference type="GO" id="GO:0003841">
    <property type="term" value="F:1-acylglycerol-3-phosphate O-acyltransferase activity"/>
    <property type="evidence" value="ECO:0007669"/>
    <property type="project" value="TreeGrafter"/>
</dbReference>
<keyword evidence="6" id="KW-1133">Transmembrane helix</keyword>
<protein>
    <submittedName>
        <fullName evidence="8">1-acyl-sn-glycerol-3-phosphate acyltransferase</fullName>
    </submittedName>
</protein>
<dbReference type="Pfam" id="PF01553">
    <property type="entry name" value="Acyltransferase"/>
    <property type="match status" value="1"/>
</dbReference>
<comment type="caution">
    <text evidence="8">The sequence shown here is derived from an EMBL/GenBank/DDBJ whole genome shotgun (WGS) entry which is preliminary data.</text>
</comment>
<evidence type="ECO:0000259" key="7">
    <source>
        <dbReference type="SMART" id="SM00563"/>
    </source>
</evidence>
<feature type="transmembrane region" description="Helical" evidence="6">
    <location>
        <begin position="7"/>
        <end position="28"/>
    </location>
</feature>
<keyword evidence="9" id="KW-1185">Reference proteome</keyword>
<organism evidence="8 9">
    <name type="scientific">Dichotomicrobium thermohalophilum</name>
    <dbReference type="NCBI Taxonomy" id="933063"/>
    <lineage>
        <taxon>Bacteria</taxon>
        <taxon>Pseudomonadati</taxon>
        <taxon>Pseudomonadota</taxon>
        <taxon>Alphaproteobacteria</taxon>
        <taxon>Hyphomicrobiales</taxon>
        <taxon>Hyphomicrobiaceae</taxon>
        <taxon>Dichotomicrobium</taxon>
    </lineage>
</organism>
<dbReference type="RefSeq" id="WP_119060277.1">
    <property type="nucleotide sequence ID" value="NZ_QXDF01000001.1"/>
</dbReference>
<evidence type="ECO:0000256" key="5">
    <source>
        <dbReference type="ARBA" id="ARBA00023315"/>
    </source>
</evidence>
<keyword evidence="3 8" id="KW-0808">Transferase</keyword>
<dbReference type="AlphaFoldDB" id="A0A397Q1V5"/>
<dbReference type="SUPFAM" id="SSF69593">
    <property type="entry name" value="Glycerol-3-phosphate (1)-acyltransferase"/>
    <property type="match status" value="1"/>
</dbReference>
<evidence type="ECO:0000256" key="1">
    <source>
        <dbReference type="ARBA" id="ARBA00005189"/>
    </source>
</evidence>
<keyword evidence="2" id="KW-0444">Lipid biosynthesis</keyword>
<dbReference type="PANTHER" id="PTHR10434:SF64">
    <property type="entry name" value="1-ACYL-SN-GLYCEROL-3-PHOSPHATE ACYLTRANSFERASE-RELATED"/>
    <property type="match status" value="1"/>
</dbReference>
<evidence type="ECO:0000256" key="6">
    <source>
        <dbReference type="SAM" id="Phobius"/>
    </source>
</evidence>
<dbReference type="GO" id="GO:0006654">
    <property type="term" value="P:phosphatidic acid biosynthetic process"/>
    <property type="evidence" value="ECO:0007669"/>
    <property type="project" value="TreeGrafter"/>
</dbReference>
<keyword evidence="6" id="KW-0812">Transmembrane</keyword>
<dbReference type="OrthoDB" id="9806880at2"/>
<sequence length="264" mass="29717">MDRIRAALLLSVFFLITLLLIPVQWLLLKLGSRWSEWLPHYYHRLMCWLLDVRVHITGEISHGRPVLLIANHISWLDIIVISAVAPVHFVAKREVADWPLFGLMAKLQRTVFVDRERRTTVKDTAHEIAERLDAGERIVLFAEGTSSDGNQILPFKSALIGAAALAAEEEGDGADVQTLALAYTRMYGLPMGRVARTHVAWYGDMDMMSHVWGLLRQGPLDAQVRIGAPLRLENVRDRKKLAAISEAQVRRNFAELLTARAAAE</sequence>
<dbReference type="EMBL" id="QXDF01000001">
    <property type="protein sequence ID" value="RIA55366.1"/>
    <property type="molecule type" value="Genomic_DNA"/>
</dbReference>
<name>A0A397Q1V5_9HYPH</name>
<dbReference type="InterPro" id="IPR002123">
    <property type="entry name" value="Plipid/glycerol_acylTrfase"/>
</dbReference>
<evidence type="ECO:0000256" key="4">
    <source>
        <dbReference type="ARBA" id="ARBA00023098"/>
    </source>
</evidence>
<keyword evidence="4" id="KW-0443">Lipid metabolism</keyword>
<keyword evidence="5 8" id="KW-0012">Acyltransferase</keyword>
<accession>A0A397Q1V5</accession>
<dbReference type="Proteomes" id="UP000266273">
    <property type="component" value="Unassembled WGS sequence"/>
</dbReference>